<reference evidence="2" key="2">
    <citation type="submission" date="2008-12" db="EMBL/GenBank/DDBJ databases">
        <title>Improved gene annotation of the rice (Oryza sativa) genomes.</title>
        <authorList>
            <person name="Wang J."/>
            <person name="Li R."/>
            <person name="Fan W."/>
            <person name="Huang Q."/>
            <person name="Zhang J."/>
            <person name="Zhou Y."/>
            <person name="Hu Y."/>
            <person name="Zi S."/>
            <person name="Li J."/>
            <person name="Ni P."/>
            <person name="Zheng H."/>
            <person name="Zhang Y."/>
            <person name="Zhao M."/>
            <person name="Hao Q."/>
            <person name="McDermott J."/>
            <person name="Samudrala R."/>
            <person name="Kristiansen K."/>
            <person name="Wong G.K.-S."/>
        </authorList>
    </citation>
    <scope>NUCLEOTIDE SEQUENCE</scope>
</reference>
<proteinExistence type="predicted"/>
<protein>
    <submittedName>
        <fullName evidence="2">Uncharacterized protein</fullName>
    </submittedName>
</protein>
<dbReference type="EMBL" id="CM000146">
    <property type="protein sequence ID" value="EAZ43765.1"/>
    <property type="molecule type" value="Genomic_DNA"/>
</dbReference>
<feature type="compositionally biased region" description="Pro residues" evidence="1">
    <location>
        <begin position="74"/>
        <end position="84"/>
    </location>
</feature>
<gene>
    <name evidence="2" type="ORF">OsJ_28384</name>
</gene>
<dbReference type="AlphaFoldDB" id="A3BW26"/>
<sequence>MAASASALTSLSATASKCLLLSFPGSLSFSFASHGRIAVRPHLCRAEEGAVGLDLGPGRGHHRGRPGGGARLPQPSPSPDPPSQPRGSTVAEAPTAAVARSVCLRSSPPSPEGEQGVVTPSASPRWDEFVRKIWPDRLIPDLRGIFLSKDQPIPLTPKLSTFKSGFVPSHPILVTKYYLSLYEGYRGTNIYCLSLQC</sequence>
<dbReference type="Proteomes" id="UP000007752">
    <property type="component" value="Chromosome 9"/>
</dbReference>
<name>A3BW26_ORYSJ</name>
<reference evidence="2" key="1">
    <citation type="journal article" date="2005" name="PLoS Biol.">
        <title>The genomes of Oryza sativa: a history of duplications.</title>
        <authorList>
            <person name="Yu J."/>
            <person name="Wang J."/>
            <person name="Lin W."/>
            <person name="Li S."/>
            <person name="Li H."/>
            <person name="Zhou J."/>
            <person name="Ni P."/>
            <person name="Dong W."/>
            <person name="Hu S."/>
            <person name="Zeng C."/>
            <person name="Zhang J."/>
            <person name="Zhang Y."/>
            <person name="Li R."/>
            <person name="Xu Z."/>
            <person name="Li S."/>
            <person name="Li X."/>
            <person name="Zheng H."/>
            <person name="Cong L."/>
            <person name="Lin L."/>
            <person name="Yin J."/>
            <person name="Geng J."/>
            <person name="Li G."/>
            <person name="Shi J."/>
            <person name="Liu J."/>
            <person name="Lv H."/>
            <person name="Li J."/>
            <person name="Wang J."/>
            <person name="Deng Y."/>
            <person name="Ran L."/>
            <person name="Shi X."/>
            <person name="Wang X."/>
            <person name="Wu Q."/>
            <person name="Li C."/>
            <person name="Ren X."/>
            <person name="Wang J."/>
            <person name="Wang X."/>
            <person name="Li D."/>
            <person name="Liu D."/>
            <person name="Zhang X."/>
            <person name="Ji Z."/>
            <person name="Zhao W."/>
            <person name="Sun Y."/>
            <person name="Zhang Z."/>
            <person name="Bao J."/>
            <person name="Han Y."/>
            <person name="Dong L."/>
            <person name="Ji J."/>
            <person name="Chen P."/>
            <person name="Wu S."/>
            <person name="Liu J."/>
            <person name="Xiao Y."/>
            <person name="Bu D."/>
            <person name="Tan J."/>
            <person name="Yang L."/>
            <person name="Ye C."/>
            <person name="Zhang J."/>
            <person name="Xu J."/>
            <person name="Zhou Y."/>
            <person name="Yu Y."/>
            <person name="Zhang B."/>
            <person name="Zhuang S."/>
            <person name="Wei H."/>
            <person name="Liu B."/>
            <person name="Lei M."/>
            <person name="Yu H."/>
            <person name="Li Y."/>
            <person name="Xu H."/>
            <person name="Wei S."/>
            <person name="He X."/>
            <person name="Fang L."/>
            <person name="Zhang Z."/>
            <person name="Zhang Y."/>
            <person name="Huang X."/>
            <person name="Su Z."/>
            <person name="Tong W."/>
            <person name="Li J."/>
            <person name="Tong Z."/>
            <person name="Li S."/>
            <person name="Ye J."/>
            <person name="Wang L."/>
            <person name="Fang L."/>
            <person name="Lei T."/>
            <person name="Chen C."/>
            <person name="Chen H."/>
            <person name="Xu Z."/>
            <person name="Li H."/>
            <person name="Huang H."/>
            <person name="Zhang F."/>
            <person name="Xu H."/>
            <person name="Li N."/>
            <person name="Zhao C."/>
            <person name="Li S."/>
            <person name="Dong L."/>
            <person name="Huang Y."/>
            <person name="Li L."/>
            <person name="Xi Y."/>
            <person name="Qi Q."/>
            <person name="Li W."/>
            <person name="Zhang B."/>
            <person name="Hu W."/>
            <person name="Zhang Y."/>
            <person name="Tian X."/>
            <person name="Jiao Y."/>
            <person name="Liang X."/>
            <person name="Jin J."/>
            <person name="Gao L."/>
            <person name="Zheng W."/>
            <person name="Hao B."/>
            <person name="Liu S."/>
            <person name="Wang W."/>
            <person name="Yuan L."/>
            <person name="Cao M."/>
            <person name="McDermott J."/>
            <person name="Samudrala R."/>
            <person name="Wang J."/>
            <person name="Wong G.K."/>
            <person name="Yang H."/>
        </authorList>
    </citation>
    <scope>NUCLEOTIDE SEQUENCE [LARGE SCALE GENOMIC DNA]</scope>
</reference>
<evidence type="ECO:0000313" key="2">
    <source>
        <dbReference type="EMBL" id="EAZ43765.1"/>
    </source>
</evidence>
<organism evidence="2">
    <name type="scientific">Oryza sativa subsp. japonica</name>
    <name type="common">Rice</name>
    <dbReference type="NCBI Taxonomy" id="39947"/>
    <lineage>
        <taxon>Eukaryota</taxon>
        <taxon>Viridiplantae</taxon>
        <taxon>Streptophyta</taxon>
        <taxon>Embryophyta</taxon>
        <taxon>Tracheophyta</taxon>
        <taxon>Spermatophyta</taxon>
        <taxon>Magnoliopsida</taxon>
        <taxon>Liliopsida</taxon>
        <taxon>Poales</taxon>
        <taxon>Poaceae</taxon>
        <taxon>BOP clade</taxon>
        <taxon>Oryzoideae</taxon>
        <taxon>Oryzeae</taxon>
        <taxon>Oryzinae</taxon>
        <taxon>Oryza</taxon>
        <taxon>Oryza sativa</taxon>
    </lineage>
</organism>
<feature type="region of interest" description="Disordered" evidence="1">
    <location>
        <begin position="51"/>
        <end position="92"/>
    </location>
</feature>
<evidence type="ECO:0000256" key="1">
    <source>
        <dbReference type="SAM" id="MobiDB-lite"/>
    </source>
</evidence>
<accession>A3BW26</accession>